<evidence type="ECO:0000313" key="4">
    <source>
        <dbReference type="Proteomes" id="UP000199668"/>
    </source>
</evidence>
<evidence type="ECO:0000259" key="2">
    <source>
        <dbReference type="Pfam" id="PF02374"/>
    </source>
</evidence>
<sequence length="313" mass="35490">MDKLYQNEIVFFGGKGGVGKSTSASAFALSAAEKGKDTLLVSTDPAHNLGDIFDTSVGDEAQWLSDRLWGVEISPEQEAKRYINGVKGNLKGLVKSHMADEVNRQIDMAAVSPGTEEAALFDRMVNIVLEETKTYDLIIFDTAPTGHTIRLLSLPELMESWIEGMLERRQAVNENYSQWLHDGEPVDDPIYRTLMERKDRFSRARQILLNRKKTGYVYVLTPEKLPIAETKRALQLLDEAQMKVDTLIVNKCMPKAEEAGSFFAQRRKQEEVYRKQIEEQFPRQRKLYLPLLGEDVSSRTALETVTENFRGAL</sequence>
<reference evidence="3 4" key="1">
    <citation type="submission" date="2016-10" db="EMBL/GenBank/DDBJ databases">
        <authorList>
            <person name="de Groot N.N."/>
        </authorList>
    </citation>
    <scope>NUCLEOTIDE SEQUENCE [LARGE SCALE GENOMIC DNA]</scope>
    <source>
        <strain evidence="3 4">CGMCC 1.6134</strain>
    </source>
</reference>
<dbReference type="PANTHER" id="PTHR10803">
    <property type="entry name" value="ARSENICAL PUMP-DRIVING ATPASE ARSENITE-TRANSLOCATING ATPASE"/>
    <property type="match status" value="1"/>
</dbReference>
<accession>A0A1I4I8M8</accession>
<dbReference type="Pfam" id="PF02374">
    <property type="entry name" value="ArsA_ATPase"/>
    <property type="match status" value="1"/>
</dbReference>
<dbReference type="OrthoDB" id="9780677at2"/>
<evidence type="ECO:0000313" key="3">
    <source>
        <dbReference type="EMBL" id="SFL50056.1"/>
    </source>
</evidence>
<dbReference type="Gene3D" id="3.40.50.300">
    <property type="entry name" value="P-loop containing nucleotide triphosphate hydrolases"/>
    <property type="match status" value="1"/>
</dbReference>
<dbReference type="InterPro" id="IPR027417">
    <property type="entry name" value="P-loop_NTPase"/>
</dbReference>
<feature type="domain" description="ArsA/GET3 Anion-transporting ATPase-like" evidence="2">
    <location>
        <begin position="8"/>
        <end position="308"/>
    </location>
</feature>
<dbReference type="PANTHER" id="PTHR10803:SF3">
    <property type="entry name" value="ATPASE GET3"/>
    <property type="match status" value="1"/>
</dbReference>
<dbReference type="EMBL" id="FOTY01000001">
    <property type="protein sequence ID" value="SFL50056.1"/>
    <property type="molecule type" value="Genomic_DNA"/>
</dbReference>
<dbReference type="RefSeq" id="WP_090925227.1">
    <property type="nucleotide sequence ID" value="NZ_FOTY01000001.1"/>
</dbReference>
<dbReference type="GO" id="GO:0016887">
    <property type="term" value="F:ATP hydrolysis activity"/>
    <property type="evidence" value="ECO:0007669"/>
    <property type="project" value="InterPro"/>
</dbReference>
<organism evidence="3 4">
    <name type="scientific">Salibacterium qingdaonense</name>
    <dbReference type="NCBI Taxonomy" id="266892"/>
    <lineage>
        <taxon>Bacteria</taxon>
        <taxon>Bacillati</taxon>
        <taxon>Bacillota</taxon>
        <taxon>Bacilli</taxon>
        <taxon>Bacillales</taxon>
        <taxon>Bacillaceae</taxon>
    </lineage>
</organism>
<dbReference type="NCBIfam" id="TIGR00345">
    <property type="entry name" value="GET3_arsA_TRC40"/>
    <property type="match status" value="1"/>
</dbReference>
<keyword evidence="4" id="KW-1185">Reference proteome</keyword>
<dbReference type="CDD" id="cd02035">
    <property type="entry name" value="ArsA"/>
    <property type="match status" value="1"/>
</dbReference>
<gene>
    <name evidence="3" type="ORF">SAMN04488054_101264</name>
</gene>
<evidence type="ECO:0000256" key="1">
    <source>
        <dbReference type="ARBA" id="ARBA00011040"/>
    </source>
</evidence>
<dbReference type="STRING" id="266892.SAMN04488054_101264"/>
<dbReference type="SUPFAM" id="SSF52540">
    <property type="entry name" value="P-loop containing nucleoside triphosphate hydrolases"/>
    <property type="match status" value="1"/>
</dbReference>
<dbReference type="GO" id="GO:0005524">
    <property type="term" value="F:ATP binding"/>
    <property type="evidence" value="ECO:0007669"/>
    <property type="project" value="InterPro"/>
</dbReference>
<proteinExistence type="inferred from homology"/>
<dbReference type="Proteomes" id="UP000199668">
    <property type="component" value="Unassembled WGS sequence"/>
</dbReference>
<name>A0A1I4I8M8_9BACI</name>
<protein>
    <submittedName>
        <fullName evidence="3">Arsenite-transporting ATPase</fullName>
    </submittedName>
</protein>
<dbReference type="InterPro" id="IPR016300">
    <property type="entry name" value="ATPase_ArsA/GET3"/>
</dbReference>
<comment type="similarity">
    <text evidence="1">Belongs to the arsA ATPase family.</text>
</comment>
<dbReference type="AlphaFoldDB" id="A0A1I4I8M8"/>
<dbReference type="InterPro" id="IPR025723">
    <property type="entry name" value="ArsA/GET3_ATPase-like"/>
</dbReference>